<dbReference type="PANTHER" id="PTHR42648:SF11">
    <property type="entry name" value="TRANSPOSON TY4-P GAG-POL POLYPROTEIN"/>
    <property type="match status" value="1"/>
</dbReference>
<dbReference type="GO" id="GO:0004519">
    <property type="term" value="F:endonuclease activity"/>
    <property type="evidence" value="ECO:0007669"/>
    <property type="project" value="UniProtKB-KW"/>
</dbReference>
<dbReference type="GO" id="GO:0003676">
    <property type="term" value="F:nucleic acid binding"/>
    <property type="evidence" value="ECO:0007669"/>
    <property type="project" value="InterPro"/>
</dbReference>
<keyword evidence="8" id="KW-0239">DNA-directed DNA polymerase</keyword>
<dbReference type="PROSITE" id="PS50994">
    <property type="entry name" value="INTEGRASE"/>
    <property type="match status" value="1"/>
</dbReference>
<evidence type="ECO:0000256" key="9">
    <source>
        <dbReference type="ARBA" id="ARBA00023172"/>
    </source>
</evidence>
<dbReference type="EMBL" id="NBNE01008957">
    <property type="protein sequence ID" value="OWY98908.1"/>
    <property type="molecule type" value="Genomic_DNA"/>
</dbReference>
<dbReference type="STRING" id="4795.A0A225V1R2"/>
<keyword evidence="7" id="KW-0695">RNA-directed DNA polymerase</keyword>
<dbReference type="InterPro" id="IPR039537">
    <property type="entry name" value="Retrotran_Ty1/copia-like"/>
</dbReference>
<gene>
    <name evidence="12" type="ORF">PHMEG_00030197</name>
</gene>
<dbReference type="AlphaFoldDB" id="A0A225V1R2"/>
<dbReference type="InterPro" id="IPR001584">
    <property type="entry name" value="Integrase_cat-core"/>
</dbReference>
<evidence type="ECO:0000313" key="12">
    <source>
        <dbReference type="EMBL" id="OWY98908.1"/>
    </source>
</evidence>
<keyword evidence="13" id="KW-1185">Reference proteome</keyword>
<keyword evidence="6" id="KW-0229">DNA integration</keyword>
<keyword evidence="8" id="KW-0808">Transferase</keyword>
<keyword evidence="9" id="KW-0233">DNA recombination</keyword>
<keyword evidence="5" id="KW-0460">Magnesium</keyword>
<dbReference type="GO" id="GO:0015074">
    <property type="term" value="P:DNA integration"/>
    <property type="evidence" value="ECO:0007669"/>
    <property type="project" value="UniProtKB-KW"/>
</dbReference>
<dbReference type="Proteomes" id="UP000198211">
    <property type="component" value="Unassembled WGS sequence"/>
</dbReference>
<feature type="compositionally biased region" description="Acidic residues" evidence="10">
    <location>
        <begin position="252"/>
        <end position="262"/>
    </location>
</feature>
<dbReference type="Gene3D" id="3.30.420.10">
    <property type="entry name" value="Ribonuclease H-like superfamily/Ribonuclease H"/>
    <property type="match status" value="1"/>
</dbReference>
<feature type="domain" description="Integrase catalytic" evidence="11">
    <location>
        <begin position="1"/>
        <end position="122"/>
    </location>
</feature>
<dbReference type="InterPro" id="IPR012337">
    <property type="entry name" value="RNaseH-like_sf"/>
</dbReference>
<dbReference type="PANTHER" id="PTHR42648">
    <property type="entry name" value="TRANSPOSASE, PUTATIVE-RELATED"/>
    <property type="match status" value="1"/>
</dbReference>
<dbReference type="InterPro" id="IPR036397">
    <property type="entry name" value="RNaseH_sf"/>
</dbReference>
<evidence type="ECO:0000256" key="8">
    <source>
        <dbReference type="ARBA" id="ARBA00022932"/>
    </source>
</evidence>
<keyword evidence="8" id="KW-0548">Nucleotidyltransferase</keyword>
<keyword evidence="2" id="KW-0479">Metal-binding</keyword>
<keyword evidence="3" id="KW-0255">Endonuclease</keyword>
<keyword evidence="1" id="KW-0540">Nuclease</keyword>
<feature type="region of interest" description="Disordered" evidence="10">
    <location>
        <begin position="252"/>
        <end position="287"/>
    </location>
</feature>
<evidence type="ECO:0000256" key="3">
    <source>
        <dbReference type="ARBA" id="ARBA00022759"/>
    </source>
</evidence>
<sequence>MMKKSEATSNIEKLVLCLEKKHDIGVFSYDQGREFVNNELPTFVEDHGFDKLNSNSYTPEGNCLVEKLNGSLMNKIRAITEAAGLPFCLWGEVLPYVVEVDNMSATRALHGMTPYEKLNGEKSNVRDLHVCGCIVFHHIPKKKRQSKMKMCGDPAIFLGYAKKSLGYRILDLTTGNLLERRDVNFYENLPADPNYVRDLTDWGYFGEQVDLPAHIDFVSLPVSYAPLQLAEDGRSGSLDEINGNMTIDEIDGEVDSTDESIQDESVSGSSNEDDSDNDSDYEEDIPVVTDDVASTENVIDPNAEDDEHKNVGDGGSTTRITTASRTGLRSTGDGGSKTSVFGAGRQLRRSTRVRRTPGRYKPLVMTTLM</sequence>
<evidence type="ECO:0000256" key="4">
    <source>
        <dbReference type="ARBA" id="ARBA00022801"/>
    </source>
</evidence>
<comment type="caution">
    <text evidence="12">The sequence shown here is derived from an EMBL/GenBank/DDBJ whole genome shotgun (WGS) entry which is preliminary data.</text>
</comment>
<dbReference type="GO" id="GO:0006310">
    <property type="term" value="P:DNA recombination"/>
    <property type="evidence" value="ECO:0007669"/>
    <property type="project" value="UniProtKB-KW"/>
</dbReference>
<evidence type="ECO:0000256" key="2">
    <source>
        <dbReference type="ARBA" id="ARBA00022723"/>
    </source>
</evidence>
<keyword evidence="4" id="KW-0378">Hydrolase</keyword>
<evidence type="ECO:0000256" key="1">
    <source>
        <dbReference type="ARBA" id="ARBA00022722"/>
    </source>
</evidence>
<reference evidence="13" key="1">
    <citation type="submission" date="2017-03" db="EMBL/GenBank/DDBJ databases">
        <title>Phytopthora megakarya and P. palmivora, two closely related causual agents of cacao black pod achieved similar genome size and gene model numbers by different mechanisms.</title>
        <authorList>
            <person name="Ali S."/>
            <person name="Shao J."/>
            <person name="Larry D.J."/>
            <person name="Kronmiller B."/>
            <person name="Shen D."/>
            <person name="Strem M.D."/>
            <person name="Melnick R.L."/>
            <person name="Guiltinan M.J."/>
            <person name="Tyler B.M."/>
            <person name="Meinhardt L.W."/>
            <person name="Bailey B.A."/>
        </authorList>
    </citation>
    <scope>NUCLEOTIDE SEQUENCE [LARGE SCALE GENOMIC DNA]</scope>
    <source>
        <strain evidence="13">zdho120</strain>
    </source>
</reference>
<protein>
    <submittedName>
        <fullName evidence="12">DNA binding protein</fullName>
    </submittedName>
</protein>
<proteinExistence type="predicted"/>
<evidence type="ECO:0000256" key="10">
    <source>
        <dbReference type="SAM" id="MobiDB-lite"/>
    </source>
</evidence>
<feature type="compositionally biased region" description="Acidic residues" evidence="10">
    <location>
        <begin position="271"/>
        <end position="285"/>
    </location>
</feature>
<dbReference type="Pfam" id="PF25597">
    <property type="entry name" value="SH3_retrovirus"/>
    <property type="match status" value="1"/>
</dbReference>
<dbReference type="GO" id="GO:0016787">
    <property type="term" value="F:hydrolase activity"/>
    <property type="evidence" value="ECO:0007669"/>
    <property type="project" value="UniProtKB-KW"/>
</dbReference>
<feature type="region of interest" description="Disordered" evidence="10">
    <location>
        <begin position="300"/>
        <end position="341"/>
    </location>
</feature>
<accession>A0A225V1R2</accession>
<name>A0A225V1R2_9STRA</name>
<dbReference type="GO" id="GO:0003964">
    <property type="term" value="F:RNA-directed DNA polymerase activity"/>
    <property type="evidence" value="ECO:0007669"/>
    <property type="project" value="UniProtKB-KW"/>
</dbReference>
<dbReference type="GO" id="GO:0046872">
    <property type="term" value="F:metal ion binding"/>
    <property type="evidence" value="ECO:0007669"/>
    <property type="project" value="UniProtKB-KW"/>
</dbReference>
<dbReference type="SUPFAM" id="SSF53098">
    <property type="entry name" value="Ribonuclease H-like"/>
    <property type="match status" value="1"/>
</dbReference>
<evidence type="ECO:0000259" key="11">
    <source>
        <dbReference type="PROSITE" id="PS50994"/>
    </source>
</evidence>
<evidence type="ECO:0000313" key="13">
    <source>
        <dbReference type="Proteomes" id="UP000198211"/>
    </source>
</evidence>
<dbReference type="OrthoDB" id="89149at2759"/>
<feature type="compositionally biased region" description="Polar residues" evidence="10">
    <location>
        <begin position="316"/>
        <end position="329"/>
    </location>
</feature>
<dbReference type="GO" id="GO:0003887">
    <property type="term" value="F:DNA-directed DNA polymerase activity"/>
    <property type="evidence" value="ECO:0007669"/>
    <property type="project" value="UniProtKB-KW"/>
</dbReference>
<evidence type="ECO:0000256" key="5">
    <source>
        <dbReference type="ARBA" id="ARBA00022842"/>
    </source>
</evidence>
<dbReference type="InterPro" id="IPR057670">
    <property type="entry name" value="SH3_retrovirus"/>
</dbReference>
<evidence type="ECO:0000256" key="7">
    <source>
        <dbReference type="ARBA" id="ARBA00022918"/>
    </source>
</evidence>
<evidence type="ECO:0000256" key="6">
    <source>
        <dbReference type="ARBA" id="ARBA00022908"/>
    </source>
</evidence>
<organism evidence="12 13">
    <name type="scientific">Phytophthora megakarya</name>
    <dbReference type="NCBI Taxonomy" id="4795"/>
    <lineage>
        <taxon>Eukaryota</taxon>
        <taxon>Sar</taxon>
        <taxon>Stramenopiles</taxon>
        <taxon>Oomycota</taxon>
        <taxon>Peronosporomycetes</taxon>
        <taxon>Peronosporales</taxon>
        <taxon>Peronosporaceae</taxon>
        <taxon>Phytophthora</taxon>
    </lineage>
</organism>